<keyword evidence="5 9" id="KW-0418">Kinase</keyword>
<dbReference type="Pfam" id="PF00512">
    <property type="entry name" value="HisKA"/>
    <property type="match status" value="1"/>
</dbReference>
<evidence type="ECO:0000256" key="3">
    <source>
        <dbReference type="ARBA" id="ARBA00022553"/>
    </source>
</evidence>
<accession>A0A2I1NBR1</accession>
<keyword evidence="7" id="KW-0812">Transmembrane</keyword>
<dbReference type="SUPFAM" id="SSF47384">
    <property type="entry name" value="Homodimeric domain of signal transducing histidine kinase"/>
    <property type="match status" value="1"/>
</dbReference>
<dbReference type="GO" id="GO:0004721">
    <property type="term" value="F:phosphoprotein phosphatase activity"/>
    <property type="evidence" value="ECO:0007669"/>
    <property type="project" value="TreeGrafter"/>
</dbReference>
<keyword evidence="7" id="KW-0472">Membrane</keyword>
<dbReference type="SMART" id="SM00387">
    <property type="entry name" value="HATPase_c"/>
    <property type="match status" value="1"/>
</dbReference>
<dbReference type="PANTHER" id="PTHR45453:SF1">
    <property type="entry name" value="PHOSPHATE REGULON SENSOR PROTEIN PHOR"/>
    <property type="match status" value="1"/>
</dbReference>
<feature type="transmembrane region" description="Helical" evidence="7">
    <location>
        <begin position="6"/>
        <end position="28"/>
    </location>
</feature>
<keyword evidence="4" id="KW-0808">Transferase</keyword>
<gene>
    <name evidence="9" type="ORF">CYJ41_02525</name>
</gene>
<proteinExistence type="predicted"/>
<keyword evidence="3" id="KW-0597">Phosphoprotein</keyword>
<comment type="caution">
    <text evidence="9">The sequence shown here is derived from an EMBL/GenBank/DDBJ whole genome shotgun (WGS) entry which is preliminary data.</text>
</comment>
<keyword evidence="7" id="KW-1133">Transmembrane helix</keyword>
<dbReference type="InterPro" id="IPR003594">
    <property type="entry name" value="HATPase_dom"/>
</dbReference>
<dbReference type="InterPro" id="IPR036890">
    <property type="entry name" value="HATPase_C_sf"/>
</dbReference>
<dbReference type="SUPFAM" id="SSF55874">
    <property type="entry name" value="ATPase domain of HSP90 chaperone/DNA topoisomerase II/histidine kinase"/>
    <property type="match status" value="1"/>
</dbReference>
<dbReference type="PANTHER" id="PTHR45453">
    <property type="entry name" value="PHOSPHATE REGULON SENSOR PROTEIN PHOR"/>
    <property type="match status" value="1"/>
</dbReference>
<evidence type="ECO:0000259" key="8">
    <source>
        <dbReference type="PROSITE" id="PS50109"/>
    </source>
</evidence>
<dbReference type="InterPro" id="IPR005467">
    <property type="entry name" value="His_kinase_dom"/>
</dbReference>
<dbReference type="InterPro" id="IPR003661">
    <property type="entry name" value="HisK_dim/P_dom"/>
</dbReference>
<evidence type="ECO:0000256" key="1">
    <source>
        <dbReference type="ARBA" id="ARBA00000085"/>
    </source>
</evidence>
<dbReference type="EMBL" id="PKHU01000002">
    <property type="protein sequence ID" value="PKZ29785.1"/>
    <property type="molecule type" value="Genomic_DNA"/>
</dbReference>
<feature type="transmembrane region" description="Helical" evidence="7">
    <location>
        <begin position="140"/>
        <end position="164"/>
    </location>
</feature>
<evidence type="ECO:0000256" key="4">
    <source>
        <dbReference type="ARBA" id="ARBA00022679"/>
    </source>
</evidence>
<dbReference type="RefSeq" id="WP_101636792.1">
    <property type="nucleotide sequence ID" value="NZ_PKHU01000002.1"/>
</dbReference>
<dbReference type="AlphaFoldDB" id="A0A2I1NBR1"/>
<feature type="domain" description="Histidine kinase" evidence="8">
    <location>
        <begin position="184"/>
        <end position="377"/>
    </location>
</feature>
<dbReference type="Gene3D" id="3.30.565.10">
    <property type="entry name" value="Histidine kinase-like ATPase, C-terminal domain"/>
    <property type="match status" value="1"/>
</dbReference>
<dbReference type="Proteomes" id="UP000234639">
    <property type="component" value="Unassembled WGS sequence"/>
</dbReference>
<dbReference type="Pfam" id="PF02518">
    <property type="entry name" value="HATPase_c"/>
    <property type="match status" value="1"/>
</dbReference>
<dbReference type="Gene3D" id="1.10.287.130">
    <property type="match status" value="1"/>
</dbReference>
<evidence type="ECO:0000256" key="5">
    <source>
        <dbReference type="ARBA" id="ARBA00022777"/>
    </source>
</evidence>
<protein>
    <recommendedName>
        <fullName evidence="2">histidine kinase</fullName>
        <ecNumber evidence="2">2.7.13.3</ecNumber>
    </recommendedName>
</protein>
<evidence type="ECO:0000256" key="2">
    <source>
        <dbReference type="ARBA" id="ARBA00012438"/>
    </source>
</evidence>
<dbReference type="EC" id="2.7.13.3" evidence="2"/>
<sequence length="377" mass="44011">MRKFILPIFLLYFVSSILCLIFFMKTLYDSNLKLIIQKSSFELSSVLKELNFLVKTQNSILNYDFTQNRDILFFIKDLNSGEILKKDFVLDDKKDLKQISKHIFISNKEFYLADNIHAKKRVLNYNVILKNKTYKKEINLLFIKISIIFIFSFIFLSFVGYFIIRLSLRPLFDKISSLNSFIENATHEINTPLSVILMSIEMFDKNPKKYLLNIKKASKNLSDLNDKLINLTLKNLPNNLEFVNLKEIIEEKMSYFSPMMSEKNLSFDSNLNSVALKTDIKKLDVIFDNLISNAIKYSDENSKISLFLDKNKFEISNFGEKIEVKNLNDIFKKYARFSKAQAGFGIGLSLVKKYSDELNYKISCKADGNKTKFILEF</sequence>
<organism evidence="9 10">
    <name type="scientific">Campylobacter ureolyticus</name>
    <dbReference type="NCBI Taxonomy" id="827"/>
    <lineage>
        <taxon>Bacteria</taxon>
        <taxon>Pseudomonadati</taxon>
        <taxon>Campylobacterota</taxon>
        <taxon>Epsilonproteobacteria</taxon>
        <taxon>Campylobacterales</taxon>
        <taxon>Campylobacteraceae</taxon>
        <taxon>Campylobacter</taxon>
    </lineage>
</organism>
<evidence type="ECO:0000313" key="10">
    <source>
        <dbReference type="Proteomes" id="UP000234639"/>
    </source>
</evidence>
<evidence type="ECO:0000256" key="7">
    <source>
        <dbReference type="SAM" id="Phobius"/>
    </source>
</evidence>
<dbReference type="PROSITE" id="PS50109">
    <property type="entry name" value="HIS_KIN"/>
    <property type="match status" value="1"/>
</dbReference>
<dbReference type="GO" id="GO:0005886">
    <property type="term" value="C:plasma membrane"/>
    <property type="evidence" value="ECO:0007669"/>
    <property type="project" value="TreeGrafter"/>
</dbReference>
<dbReference type="InterPro" id="IPR050351">
    <property type="entry name" value="BphY/WalK/GraS-like"/>
</dbReference>
<evidence type="ECO:0000256" key="6">
    <source>
        <dbReference type="ARBA" id="ARBA00023012"/>
    </source>
</evidence>
<reference evidence="9 10" key="1">
    <citation type="submission" date="2017-12" db="EMBL/GenBank/DDBJ databases">
        <title>Phylogenetic diversity of female urinary microbiome.</title>
        <authorList>
            <person name="Thomas-White K."/>
            <person name="Wolfe A.J."/>
        </authorList>
    </citation>
    <scope>NUCLEOTIDE SEQUENCE [LARGE SCALE GENOMIC DNA]</scope>
    <source>
        <strain evidence="9 10">UMB0112</strain>
    </source>
</reference>
<name>A0A2I1NBR1_9BACT</name>
<keyword evidence="6" id="KW-0902">Two-component regulatory system</keyword>
<dbReference type="GO" id="GO:0000155">
    <property type="term" value="F:phosphorelay sensor kinase activity"/>
    <property type="evidence" value="ECO:0007669"/>
    <property type="project" value="InterPro"/>
</dbReference>
<comment type="catalytic activity">
    <reaction evidence="1">
        <text>ATP + protein L-histidine = ADP + protein N-phospho-L-histidine.</text>
        <dbReference type="EC" id="2.7.13.3"/>
    </reaction>
</comment>
<dbReference type="GO" id="GO:0016036">
    <property type="term" value="P:cellular response to phosphate starvation"/>
    <property type="evidence" value="ECO:0007669"/>
    <property type="project" value="TreeGrafter"/>
</dbReference>
<dbReference type="SMART" id="SM00388">
    <property type="entry name" value="HisKA"/>
    <property type="match status" value="1"/>
</dbReference>
<dbReference type="InterPro" id="IPR036097">
    <property type="entry name" value="HisK_dim/P_sf"/>
</dbReference>
<evidence type="ECO:0000313" key="9">
    <source>
        <dbReference type="EMBL" id="PKZ29785.1"/>
    </source>
</evidence>
<dbReference type="CDD" id="cd00082">
    <property type="entry name" value="HisKA"/>
    <property type="match status" value="1"/>
</dbReference>